<dbReference type="Proteomes" id="UP000184233">
    <property type="component" value="Unassembled WGS sequence"/>
</dbReference>
<reference evidence="1 2" key="1">
    <citation type="submission" date="2016-09" db="EMBL/GenBank/DDBJ databases">
        <title>Genome-resolved meta-omics ties microbial dynamics to process performance in biotechnology for thiocyanate degradation.</title>
        <authorList>
            <person name="Kantor R.S."/>
            <person name="Huddy R.J."/>
            <person name="Iyer R."/>
            <person name="Thomas B.C."/>
            <person name="Brown C.T."/>
            <person name="Anantharaman K."/>
            <person name="Tringe S."/>
            <person name="Hettich R.L."/>
            <person name="Harrison S.T."/>
            <person name="Banfield J.F."/>
        </authorList>
    </citation>
    <scope>NUCLEOTIDE SEQUENCE [LARGE SCALE GENOMIC DNA]</scope>
    <source>
        <strain evidence="1">59-99</strain>
    </source>
</reference>
<dbReference type="STRING" id="1895771.BGO89_03860"/>
<protein>
    <recommendedName>
        <fullName evidence="3">Secretion system C-terminal sorting domain-containing protein</fullName>
    </recommendedName>
</protein>
<gene>
    <name evidence="1" type="ORF">BGO89_03860</name>
</gene>
<organism evidence="1 2">
    <name type="scientific">Candidatus Kapaibacterium thiocyanatum</name>
    <dbReference type="NCBI Taxonomy" id="1895771"/>
    <lineage>
        <taxon>Bacteria</taxon>
        <taxon>Pseudomonadati</taxon>
        <taxon>Candidatus Kapaibacteriota</taxon>
        <taxon>Candidatus Kapaibacteriia</taxon>
        <taxon>Candidatus Kapaibacteriales</taxon>
        <taxon>Candidatus Kapaibacteriaceae</taxon>
        <taxon>Candidatus Kapaibacterium</taxon>
    </lineage>
</organism>
<evidence type="ECO:0000313" key="1">
    <source>
        <dbReference type="EMBL" id="OJX60717.1"/>
    </source>
</evidence>
<evidence type="ECO:0000313" key="2">
    <source>
        <dbReference type="Proteomes" id="UP000184233"/>
    </source>
</evidence>
<accession>A0A1M3L587</accession>
<sequence length="994" mass="109820">MSLTGAAAGWNPDYYPDGRIWIPRSGSNGQRQILVPVFIKNCWRSTATHETFPIFSFKMKLQYDRSALEFVGVEKNGPNRGLQGTPLACLAKDFEFTTNIADDTTYQSVINAPEANRIRGKRVLIDAISAKPLPQTGNVNDPCDQRPFVEMFYVRFNVIANPAGDPVSALTPIILTNDTLYYNDFQVGKELPFPDDPQPGLYAGLGGVDNFYIDGNNIEQNRDVPRYSRPGMIWLQVTDEIPRLSFTNIPVSNRQQRIVDSVDNTNNAQWYVVHPITIDYGSTYEDTENGLGTRDIDVINAVPGSRLTELLVQSDQPWLKFRSFLKGGPGEVNPFAQPVREGVVPMLDKGILGTISGVTPMGDQTVLRRDLNFRIICDPNELPLSDGGEVAGIYTGYITFKSPTMDVSPVRLKVTFIYFRAPFEPNVFSDATNYDGEPQLPARGIRIEVRNSNNPIERTYLYMGVGHRATDFVDTLFGETIYSTPLDAFGARWYPMDKSGVDIYPYGLGDLWAGSPTRPQASSRDIRDIYSDTTLIYKCRFNAGSALNYPVVVSWDTDDFSPSSDLFIRDTLAGSRFNVNMRTATSIGGTKYSYTIRDADINAFIIEYTLPKVITYPVINKGWNLLSLPVNPSSSYYKDIYKNALNIPIRFAQNSYQANETSLQPGVGYFIKYSDQIDRTIAGTRIRRIDDQMFPTRLYDGWNTIGALSTPVSTEVVNLIPVGASAPTIEGDIYQYVTDRGYQAVSELSPGIGYWMKIRGQAFLQIRATSQGKSGVNFSAVRDAVTSNSTQVTVRDNSNKNTNLYIAEQGTVAARNVFELPPVPPYELFDVRFSNQSYVEEAASPVINLQGVTFPMTVTVNNSARNYTVVNAVTGTVLGRINANVNNSIEITDARTPSIRLMSEDAVAGGLSVNVTPNPVTSMGLVNFTVPAAGHVTVKLYTMVGEEVATIIDEAKLAGMFSVDLNGTALVPGRYIVKLVNGNNVVTNTVTIVR</sequence>
<dbReference type="AlphaFoldDB" id="A0A1M3L587"/>
<proteinExistence type="predicted"/>
<evidence type="ECO:0008006" key="3">
    <source>
        <dbReference type="Google" id="ProtNLM"/>
    </source>
</evidence>
<dbReference type="EMBL" id="MKVH01000003">
    <property type="protein sequence ID" value="OJX60717.1"/>
    <property type="molecule type" value="Genomic_DNA"/>
</dbReference>
<dbReference type="InterPro" id="IPR026444">
    <property type="entry name" value="Secre_tail"/>
</dbReference>
<name>A0A1M3L587_9BACT</name>
<comment type="caution">
    <text evidence="1">The sequence shown here is derived from an EMBL/GenBank/DDBJ whole genome shotgun (WGS) entry which is preliminary data.</text>
</comment>
<dbReference type="NCBIfam" id="TIGR04183">
    <property type="entry name" value="Por_Secre_tail"/>
    <property type="match status" value="1"/>
</dbReference>